<dbReference type="InterPro" id="IPR028978">
    <property type="entry name" value="Chorismate_lyase_/UTRA_dom_sf"/>
</dbReference>
<dbReference type="SUPFAM" id="SSF64288">
    <property type="entry name" value="Chorismate lyase-like"/>
    <property type="match status" value="1"/>
</dbReference>
<keyword evidence="3" id="KW-0804">Transcription</keyword>
<dbReference type="InterPro" id="IPR000524">
    <property type="entry name" value="Tscrpt_reg_HTH_GntR"/>
</dbReference>
<keyword evidence="6" id="KW-1185">Reference proteome</keyword>
<sequence>MREIMSKKPLHKIIYDEIVDKIENQFYKVGDILPSESEMEKLFKASRTPVRQALKQLEMDGFIYRYQGKGSFVANYKPIGQWTTMTGFKELYKEEWKKISARTIEVNKIQSPYYANLLEINSDEEIIHLKRVRFFNGEPIIYLEHFLTPELPLEIFKKDSTFISIDQLLNEEQNIEFTSIKEEIEAVSANKDVAETLKIEAGIPVLNSTRVSFDSLLKPIDVTVNFFQSQKWKYRIQFNKQ</sequence>
<dbReference type="SMART" id="SM00866">
    <property type="entry name" value="UTRA"/>
    <property type="match status" value="1"/>
</dbReference>
<feature type="domain" description="HTH gntR-type" evidence="4">
    <location>
        <begin position="8"/>
        <end position="76"/>
    </location>
</feature>
<reference evidence="6" key="1">
    <citation type="submission" date="2015-08" db="EMBL/GenBank/DDBJ databases">
        <title>Genome sequencing project for genomic taxonomy and phylogenomics of Bacillus-like bacteria.</title>
        <authorList>
            <person name="Liu B."/>
            <person name="Wang J."/>
            <person name="Zhu Y."/>
            <person name="Liu G."/>
            <person name="Chen Q."/>
            <person name="Chen Z."/>
            <person name="Lan J."/>
            <person name="Che J."/>
            <person name="Ge C."/>
            <person name="Shi H."/>
            <person name="Pan Z."/>
            <person name="Liu X."/>
        </authorList>
    </citation>
    <scope>NUCLEOTIDE SEQUENCE [LARGE SCALE GENOMIC DNA]</scope>
    <source>
        <strain evidence="6">FJAT-4402</strain>
    </source>
</reference>
<dbReference type="Pfam" id="PF00392">
    <property type="entry name" value="GntR"/>
    <property type="match status" value="1"/>
</dbReference>
<dbReference type="GO" id="GO:0003700">
    <property type="term" value="F:DNA-binding transcription factor activity"/>
    <property type="evidence" value="ECO:0007669"/>
    <property type="project" value="InterPro"/>
</dbReference>
<accession>A0A0M4FMC0</accession>
<dbReference type="PANTHER" id="PTHR44846">
    <property type="entry name" value="MANNOSYL-D-GLYCERATE TRANSPORT/METABOLISM SYSTEM REPRESSOR MNGR-RELATED"/>
    <property type="match status" value="1"/>
</dbReference>
<dbReference type="InterPro" id="IPR036390">
    <property type="entry name" value="WH_DNA-bd_sf"/>
</dbReference>
<dbReference type="SUPFAM" id="SSF46785">
    <property type="entry name" value="Winged helix' DNA-binding domain"/>
    <property type="match status" value="1"/>
</dbReference>
<dbReference type="GO" id="GO:0003677">
    <property type="term" value="F:DNA binding"/>
    <property type="evidence" value="ECO:0007669"/>
    <property type="project" value="UniProtKB-KW"/>
</dbReference>
<evidence type="ECO:0000256" key="1">
    <source>
        <dbReference type="ARBA" id="ARBA00023015"/>
    </source>
</evidence>
<dbReference type="InterPro" id="IPR036388">
    <property type="entry name" value="WH-like_DNA-bd_sf"/>
</dbReference>
<dbReference type="PATRIC" id="fig|1441095.3.peg.4251"/>
<evidence type="ECO:0000256" key="2">
    <source>
        <dbReference type="ARBA" id="ARBA00023125"/>
    </source>
</evidence>
<dbReference type="Proteomes" id="UP000067625">
    <property type="component" value="Chromosome"/>
</dbReference>
<dbReference type="PROSITE" id="PS50949">
    <property type="entry name" value="HTH_GNTR"/>
    <property type="match status" value="1"/>
</dbReference>
<dbReference type="InterPro" id="IPR050679">
    <property type="entry name" value="Bact_HTH_transcr_reg"/>
</dbReference>
<reference evidence="5 6" key="2">
    <citation type="journal article" date="2016" name="Int. J. Syst. Evol. Microbiol.">
        <title>Bacillus gobiensis sp. nov., isolated from a soil sample.</title>
        <authorList>
            <person name="Liu B."/>
            <person name="Liu G.H."/>
            <person name="Cetin S."/>
            <person name="Schumann P."/>
            <person name="Pan Z.Z."/>
            <person name="Chen Q.Q."/>
        </authorList>
    </citation>
    <scope>NUCLEOTIDE SEQUENCE [LARGE SCALE GENOMIC DNA]</scope>
    <source>
        <strain evidence="5 6">FJAT-4402</strain>
    </source>
</reference>
<dbReference type="PRINTS" id="PR00035">
    <property type="entry name" value="HTHGNTR"/>
</dbReference>
<dbReference type="InterPro" id="IPR011663">
    <property type="entry name" value="UTRA"/>
</dbReference>
<dbReference type="CDD" id="cd07377">
    <property type="entry name" value="WHTH_GntR"/>
    <property type="match status" value="1"/>
</dbReference>
<evidence type="ECO:0000256" key="3">
    <source>
        <dbReference type="ARBA" id="ARBA00023163"/>
    </source>
</evidence>
<dbReference type="RefSeq" id="WP_053605290.1">
    <property type="nucleotide sequence ID" value="NZ_CP012600.1"/>
</dbReference>
<dbReference type="STRING" id="1441095.AM592_19250"/>
<evidence type="ECO:0000313" key="5">
    <source>
        <dbReference type="EMBL" id="ALC83441.1"/>
    </source>
</evidence>
<dbReference type="OrthoDB" id="457376at2"/>
<dbReference type="AlphaFoldDB" id="A0A0M4FMC0"/>
<name>A0A0M4FMC0_9BACI</name>
<dbReference type="Pfam" id="PF07702">
    <property type="entry name" value="UTRA"/>
    <property type="match status" value="1"/>
</dbReference>
<dbReference type="SMART" id="SM00345">
    <property type="entry name" value="HTH_GNTR"/>
    <property type="match status" value="1"/>
</dbReference>
<dbReference type="Gene3D" id="3.40.1410.10">
    <property type="entry name" value="Chorismate lyase-like"/>
    <property type="match status" value="1"/>
</dbReference>
<keyword evidence="1" id="KW-0805">Transcription regulation</keyword>
<organism evidence="5 6">
    <name type="scientific">Bacillus gobiensis</name>
    <dbReference type="NCBI Taxonomy" id="1441095"/>
    <lineage>
        <taxon>Bacteria</taxon>
        <taxon>Bacillati</taxon>
        <taxon>Bacillota</taxon>
        <taxon>Bacilli</taxon>
        <taxon>Bacillales</taxon>
        <taxon>Bacillaceae</taxon>
        <taxon>Bacillus</taxon>
    </lineage>
</organism>
<dbReference type="GO" id="GO:0045892">
    <property type="term" value="P:negative regulation of DNA-templated transcription"/>
    <property type="evidence" value="ECO:0007669"/>
    <property type="project" value="TreeGrafter"/>
</dbReference>
<dbReference type="Gene3D" id="1.10.10.10">
    <property type="entry name" value="Winged helix-like DNA-binding domain superfamily/Winged helix DNA-binding domain"/>
    <property type="match status" value="1"/>
</dbReference>
<dbReference type="PANTHER" id="PTHR44846:SF1">
    <property type="entry name" value="MANNOSYL-D-GLYCERATE TRANSPORT_METABOLISM SYSTEM REPRESSOR MNGR-RELATED"/>
    <property type="match status" value="1"/>
</dbReference>
<evidence type="ECO:0000259" key="4">
    <source>
        <dbReference type="PROSITE" id="PS50949"/>
    </source>
</evidence>
<keyword evidence="2" id="KW-0238">DNA-binding</keyword>
<proteinExistence type="predicted"/>
<protein>
    <recommendedName>
        <fullName evidence="4">HTH gntR-type domain-containing protein</fullName>
    </recommendedName>
</protein>
<evidence type="ECO:0000313" key="6">
    <source>
        <dbReference type="Proteomes" id="UP000067625"/>
    </source>
</evidence>
<dbReference type="EMBL" id="CP012600">
    <property type="protein sequence ID" value="ALC83441.1"/>
    <property type="molecule type" value="Genomic_DNA"/>
</dbReference>
<gene>
    <name evidence="5" type="ORF">AM592_19250</name>
</gene>